<evidence type="ECO:0000259" key="1">
    <source>
        <dbReference type="Pfam" id="PF13966"/>
    </source>
</evidence>
<accession>A0ABR0WCL8</accession>
<feature type="domain" description="Reverse transcriptase zinc-binding" evidence="1">
    <location>
        <begin position="55"/>
        <end position="150"/>
    </location>
</feature>
<dbReference type="Proteomes" id="UP001318860">
    <property type="component" value="Unassembled WGS sequence"/>
</dbReference>
<reference evidence="2 3" key="1">
    <citation type="journal article" date="2021" name="Comput. Struct. Biotechnol. J.">
        <title>De novo genome assembly of the potent medicinal plant Rehmannia glutinosa using nanopore technology.</title>
        <authorList>
            <person name="Ma L."/>
            <person name="Dong C."/>
            <person name="Song C."/>
            <person name="Wang X."/>
            <person name="Zheng X."/>
            <person name="Niu Y."/>
            <person name="Chen S."/>
            <person name="Feng W."/>
        </authorList>
    </citation>
    <scope>NUCLEOTIDE SEQUENCE [LARGE SCALE GENOMIC DNA]</scope>
    <source>
        <strain evidence="2">DH-2019</strain>
    </source>
</reference>
<protein>
    <recommendedName>
        <fullName evidence="1">Reverse transcriptase zinc-binding domain-containing protein</fullName>
    </recommendedName>
</protein>
<dbReference type="Pfam" id="PF13966">
    <property type="entry name" value="zf-RVT"/>
    <property type="match status" value="1"/>
</dbReference>
<gene>
    <name evidence="2" type="ORF">DH2020_021624</name>
</gene>
<comment type="caution">
    <text evidence="2">The sequence shown here is derived from an EMBL/GenBank/DDBJ whole genome shotgun (WGS) entry which is preliminary data.</text>
</comment>
<dbReference type="EMBL" id="JABTTQ020000012">
    <property type="protein sequence ID" value="KAK6144804.1"/>
    <property type="molecule type" value="Genomic_DNA"/>
</dbReference>
<sequence length="202" mass="23096">MRVAEPICEDKAEWDLNKLREFFQESDIAAILAIPIRQCRTEDRNIWHFSKDGNYSVKTGYKIARARYDDINNAASASGGCKKLWRWIWNLPIPPKVQVFLWKCAQGILPTSQALISKGVKMEPYCKRCGEYEETAEHALRDCEWVKLFWATSPLRIRETRQDGGGTIADWMEEMMTLGSKESHSLFAMLLHAVGGACESYG</sequence>
<proteinExistence type="predicted"/>
<evidence type="ECO:0000313" key="2">
    <source>
        <dbReference type="EMBL" id="KAK6144804.1"/>
    </source>
</evidence>
<evidence type="ECO:0000313" key="3">
    <source>
        <dbReference type="Proteomes" id="UP001318860"/>
    </source>
</evidence>
<dbReference type="InterPro" id="IPR026960">
    <property type="entry name" value="RVT-Znf"/>
</dbReference>
<keyword evidence="3" id="KW-1185">Reference proteome</keyword>
<organism evidence="2 3">
    <name type="scientific">Rehmannia glutinosa</name>
    <name type="common">Chinese foxglove</name>
    <dbReference type="NCBI Taxonomy" id="99300"/>
    <lineage>
        <taxon>Eukaryota</taxon>
        <taxon>Viridiplantae</taxon>
        <taxon>Streptophyta</taxon>
        <taxon>Embryophyta</taxon>
        <taxon>Tracheophyta</taxon>
        <taxon>Spermatophyta</taxon>
        <taxon>Magnoliopsida</taxon>
        <taxon>eudicotyledons</taxon>
        <taxon>Gunneridae</taxon>
        <taxon>Pentapetalae</taxon>
        <taxon>asterids</taxon>
        <taxon>lamiids</taxon>
        <taxon>Lamiales</taxon>
        <taxon>Orobanchaceae</taxon>
        <taxon>Rehmannieae</taxon>
        <taxon>Rehmannia</taxon>
    </lineage>
</organism>
<name>A0ABR0WCL8_REHGL</name>